<dbReference type="GO" id="GO:0003777">
    <property type="term" value="F:microtubule motor activity"/>
    <property type="evidence" value="ECO:0007669"/>
    <property type="project" value="InterPro"/>
</dbReference>
<dbReference type="PANTHER" id="PTHR47968">
    <property type="entry name" value="CENTROMERE PROTEIN E"/>
    <property type="match status" value="1"/>
</dbReference>
<feature type="domain" description="Kinesin motor" evidence="4">
    <location>
        <begin position="1"/>
        <end position="200"/>
    </location>
</feature>
<dbReference type="InterPro" id="IPR036961">
    <property type="entry name" value="Kinesin_motor_dom_sf"/>
</dbReference>
<dbReference type="STRING" id="57577.A0A2K3LP17"/>
<protein>
    <submittedName>
        <fullName evidence="5">Kinesin-like protein NACK1-like</fullName>
    </submittedName>
</protein>
<feature type="coiled-coil region" evidence="3">
    <location>
        <begin position="62"/>
        <end position="132"/>
    </location>
</feature>
<dbReference type="SMART" id="SM00129">
    <property type="entry name" value="KISc"/>
    <property type="match status" value="1"/>
</dbReference>
<dbReference type="InterPro" id="IPR001752">
    <property type="entry name" value="Kinesin_motor_dom"/>
</dbReference>
<evidence type="ECO:0000256" key="3">
    <source>
        <dbReference type="SAM" id="Coils"/>
    </source>
</evidence>
<evidence type="ECO:0000313" key="6">
    <source>
        <dbReference type="Proteomes" id="UP000236291"/>
    </source>
</evidence>
<dbReference type="Gene3D" id="3.40.850.10">
    <property type="entry name" value="Kinesin motor domain"/>
    <property type="match status" value="1"/>
</dbReference>
<dbReference type="GO" id="GO:0008017">
    <property type="term" value="F:microtubule binding"/>
    <property type="evidence" value="ECO:0007669"/>
    <property type="project" value="InterPro"/>
</dbReference>
<evidence type="ECO:0000259" key="4">
    <source>
        <dbReference type="PROSITE" id="PS50067"/>
    </source>
</evidence>
<feature type="binding site" evidence="2">
    <location>
        <begin position="34"/>
        <end position="41"/>
    </location>
    <ligand>
        <name>ATP</name>
        <dbReference type="ChEBI" id="CHEBI:30616"/>
    </ligand>
</feature>
<organism evidence="5 6">
    <name type="scientific">Trifolium pratense</name>
    <name type="common">Red clover</name>
    <dbReference type="NCBI Taxonomy" id="57577"/>
    <lineage>
        <taxon>Eukaryota</taxon>
        <taxon>Viridiplantae</taxon>
        <taxon>Streptophyta</taxon>
        <taxon>Embryophyta</taxon>
        <taxon>Tracheophyta</taxon>
        <taxon>Spermatophyta</taxon>
        <taxon>Magnoliopsida</taxon>
        <taxon>eudicotyledons</taxon>
        <taxon>Gunneridae</taxon>
        <taxon>Pentapetalae</taxon>
        <taxon>rosids</taxon>
        <taxon>fabids</taxon>
        <taxon>Fabales</taxon>
        <taxon>Fabaceae</taxon>
        <taxon>Papilionoideae</taxon>
        <taxon>50 kb inversion clade</taxon>
        <taxon>NPAAA clade</taxon>
        <taxon>Hologalegina</taxon>
        <taxon>IRL clade</taxon>
        <taxon>Trifolieae</taxon>
        <taxon>Trifolium</taxon>
    </lineage>
</organism>
<dbReference type="InterPro" id="IPR027417">
    <property type="entry name" value="P-loop_NTPase"/>
</dbReference>
<dbReference type="PROSITE" id="PS50067">
    <property type="entry name" value="KINESIN_MOTOR_2"/>
    <property type="match status" value="1"/>
</dbReference>
<evidence type="ECO:0000256" key="2">
    <source>
        <dbReference type="PROSITE-ProRule" id="PRU00283"/>
    </source>
</evidence>
<proteinExistence type="inferred from homology"/>
<keyword evidence="2" id="KW-0067">ATP-binding</keyword>
<dbReference type="Pfam" id="PF00225">
    <property type="entry name" value="Kinesin"/>
    <property type="match status" value="1"/>
</dbReference>
<evidence type="ECO:0000313" key="5">
    <source>
        <dbReference type="EMBL" id="PNX80285.1"/>
    </source>
</evidence>
<keyword evidence="3" id="KW-0175">Coiled coil</keyword>
<accession>A0A2K3LP17</accession>
<feature type="non-terminal residue" evidence="5">
    <location>
        <position position="200"/>
    </location>
</feature>
<dbReference type="AlphaFoldDB" id="A0A2K3LP17"/>
<dbReference type="GO" id="GO:0005524">
    <property type="term" value="F:ATP binding"/>
    <property type="evidence" value="ECO:0007669"/>
    <property type="project" value="UniProtKB-UniRule"/>
</dbReference>
<dbReference type="InterPro" id="IPR027640">
    <property type="entry name" value="Kinesin-like_fam"/>
</dbReference>
<dbReference type="Proteomes" id="UP000236291">
    <property type="component" value="Unassembled WGS sequence"/>
</dbReference>
<gene>
    <name evidence="5" type="ORF">L195_g036282</name>
</gene>
<keyword evidence="1 2" id="KW-0505">Motor protein</keyword>
<name>A0A2K3LP17_TRIPR</name>
<dbReference type="ExpressionAtlas" id="A0A2K3LP17">
    <property type="expression patterns" value="baseline"/>
</dbReference>
<feature type="non-terminal residue" evidence="5">
    <location>
        <position position="1"/>
    </location>
</feature>
<dbReference type="EMBL" id="ASHM01037655">
    <property type="protein sequence ID" value="PNX80285.1"/>
    <property type="molecule type" value="Genomic_DNA"/>
</dbReference>
<sequence length="200" mass="22577">FAPACSTQKVYDEGAKDVALSALSGINATIFAYGQTSSGKTFTMRGITENAIRDIYDYIKNVVSEKTRVRELQNEVARLEGELRKPELSADECLRSLLDEKELKIQQMEKDMEDLKRQRDLAQCQLDLERRANKVQKGSIDCGSSSQVVRCLSFADENELDIVKHTPERRVTVSRQAMLKNLLASPDPSILVDEIQKLEH</sequence>
<evidence type="ECO:0000256" key="1">
    <source>
        <dbReference type="ARBA" id="ARBA00023175"/>
    </source>
</evidence>
<reference evidence="5 6" key="1">
    <citation type="journal article" date="2014" name="Am. J. Bot.">
        <title>Genome assembly and annotation for red clover (Trifolium pratense; Fabaceae).</title>
        <authorList>
            <person name="Istvanek J."/>
            <person name="Jaros M."/>
            <person name="Krenek A."/>
            <person name="Repkova J."/>
        </authorList>
    </citation>
    <scope>NUCLEOTIDE SEQUENCE [LARGE SCALE GENOMIC DNA]</scope>
    <source>
        <strain evidence="6">cv. Tatra</strain>
        <tissue evidence="5">Young leaves</tissue>
    </source>
</reference>
<reference evidence="5 6" key="2">
    <citation type="journal article" date="2017" name="Front. Plant Sci.">
        <title>Gene Classification and Mining of Molecular Markers Useful in Red Clover (Trifolium pratense) Breeding.</title>
        <authorList>
            <person name="Istvanek J."/>
            <person name="Dluhosova J."/>
            <person name="Dluhos P."/>
            <person name="Patkova L."/>
            <person name="Nedelnik J."/>
            <person name="Repkova J."/>
        </authorList>
    </citation>
    <scope>NUCLEOTIDE SEQUENCE [LARGE SCALE GENOMIC DNA]</scope>
    <source>
        <strain evidence="6">cv. Tatra</strain>
        <tissue evidence="5">Young leaves</tissue>
    </source>
</reference>
<dbReference type="PANTHER" id="PTHR47968:SF39">
    <property type="entry name" value="KINESIN-LIKE PROTEIN KIN-7B"/>
    <property type="match status" value="1"/>
</dbReference>
<keyword evidence="2" id="KW-0547">Nucleotide-binding</keyword>
<comment type="caution">
    <text evidence="5">The sequence shown here is derived from an EMBL/GenBank/DDBJ whole genome shotgun (WGS) entry which is preliminary data.</text>
</comment>
<comment type="similarity">
    <text evidence="2">Belongs to the TRAFAC class myosin-kinesin ATPase superfamily. Kinesin family.</text>
</comment>
<dbReference type="SUPFAM" id="SSF52540">
    <property type="entry name" value="P-loop containing nucleoside triphosphate hydrolases"/>
    <property type="match status" value="1"/>
</dbReference>
<dbReference type="GO" id="GO:0007018">
    <property type="term" value="P:microtubule-based movement"/>
    <property type="evidence" value="ECO:0007669"/>
    <property type="project" value="InterPro"/>
</dbReference>